<feature type="compositionally biased region" description="Basic and acidic residues" evidence="1">
    <location>
        <begin position="44"/>
        <end position="57"/>
    </location>
</feature>
<evidence type="ECO:0000256" key="1">
    <source>
        <dbReference type="SAM" id="MobiDB-lite"/>
    </source>
</evidence>
<accession>H6RJ34</accession>
<protein>
    <submittedName>
        <fullName evidence="2">Uncharacterized protein</fullName>
    </submittedName>
</protein>
<dbReference type="HOGENOM" id="CLU_2822528_0_0_11"/>
<reference evidence="2 3" key="1">
    <citation type="journal article" date="2012" name="J. Bacteriol.">
        <title>Genome Sequence of Blastococcus saxobsidens DD2, a Stone-Inhabiting Bacterium.</title>
        <authorList>
            <person name="Chouaia B."/>
            <person name="Crotti E."/>
            <person name="Brusetti L."/>
            <person name="Daffonchio D."/>
            <person name="Essoussi I."/>
            <person name="Nouioui I."/>
            <person name="Sbissi I."/>
            <person name="Ghodhbane-Gtari F."/>
            <person name="Gtari M."/>
            <person name="Vacherie B."/>
            <person name="Barbe V."/>
            <person name="Medigue C."/>
            <person name="Gury J."/>
            <person name="Pujic P."/>
            <person name="Normand P."/>
        </authorList>
    </citation>
    <scope>NUCLEOTIDE SEQUENCE [LARGE SCALE GENOMIC DNA]</scope>
    <source>
        <strain evidence="2 3">DD2</strain>
    </source>
</reference>
<keyword evidence="3" id="KW-1185">Reference proteome</keyword>
<dbReference type="EMBL" id="FO117623">
    <property type="protein sequence ID" value="CCG04779.1"/>
    <property type="molecule type" value="Genomic_DNA"/>
</dbReference>
<gene>
    <name evidence="2" type="ordered locus">BLASA_3950</name>
</gene>
<organism evidence="2 3">
    <name type="scientific">Blastococcus saxobsidens (strain DD2)</name>
    <dbReference type="NCBI Taxonomy" id="1146883"/>
    <lineage>
        <taxon>Bacteria</taxon>
        <taxon>Bacillati</taxon>
        <taxon>Actinomycetota</taxon>
        <taxon>Actinomycetes</taxon>
        <taxon>Geodermatophilales</taxon>
        <taxon>Geodermatophilaceae</taxon>
        <taxon>Blastococcus</taxon>
    </lineage>
</organism>
<feature type="compositionally biased region" description="Gly residues" evidence="1">
    <location>
        <begin position="19"/>
        <end position="30"/>
    </location>
</feature>
<name>H6RJ34_BLASD</name>
<sequence>MDVSWRQRPRRKCFGWAGGGGLRRGTCGQGGHDRNGHHRAGGHRRTEGTAATRRDVAVHGNLQESV</sequence>
<evidence type="ECO:0000313" key="2">
    <source>
        <dbReference type="EMBL" id="CCG04779.1"/>
    </source>
</evidence>
<dbReference type="KEGG" id="bsd:BLASA_3950"/>
<feature type="region of interest" description="Disordered" evidence="1">
    <location>
        <begin position="19"/>
        <end position="66"/>
    </location>
</feature>
<proteinExistence type="predicted"/>
<dbReference type="AlphaFoldDB" id="H6RJ34"/>
<evidence type="ECO:0000313" key="3">
    <source>
        <dbReference type="Proteomes" id="UP000007517"/>
    </source>
</evidence>
<reference evidence="3" key="2">
    <citation type="submission" date="2012-02" db="EMBL/GenBank/DDBJ databases">
        <title>Complete genome sequence of Blastococcus saxobsidens strain DD2.</title>
        <authorList>
            <person name="Genoscope."/>
        </authorList>
    </citation>
    <scope>NUCLEOTIDE SEQUENCE [LARGE SCALE GENOMIC DNA]</scope>
    <source>
        <strain evidence="3">DD2</strain>
    </source>
</reference>
<dbReference type="Proteomes" id="UP000007517">
    <property type="component" value="Chromosome"/>
</dbReference>